<sequence length="255" mass="28598">MTDANNIPADPPVISVIMPVYNAVQTLERAVQSVQAQSRRDWELLLIEDGSQDGSADLCASLAAADPRVRLLRQPGNTGAAIARNAGIAQARGRFIAFLDSDDEWLPEKLSHQLDFMAQRGAAFSYTGFWRARADQPPHQVHVPASVDRAELLRGNVIGCLTVIYDRSQLRDQSMPELRMRQDFAFWLQLLAHCPRAYGLDEPLAVHHVMASSLSSPRGRAMRATWRMYRQHLQLSVGQSVCYMASHLLRRLRRG</sequence>
<dbReference type="Pfam" id="PF00535">
    <property type="entry name" value="Glycos_transf_2"/>
    <property type="match status" value="1"/>
</dbReference>
<protein>
    <submittedName>
        <fullName evidence="2">Putative teichuronic acid biosynthesis glycosyltransferase TuaG</fullName>
        <ecNumber evidence="2">2.4.-.-</ecNumber>
    </submittedName>
</protein>
<keyword evidence="3" id="KW-1185">Reference proteome</keyword>
<dbReference type="InterPro" id="IPR029044">
    <property type="entry name" value="Nucleotide-diphossugar_trans"/>
</dbReference>
<feature type="domain" description="Glycosyltransferase 2-like" evidence="1">
    <location>
        <begin position="15"/>
        <end position="132"/>
    </location>
</feature>
<evidence type="ECO:0000259" key="1">
    <source>
        <dbReference type="Pfam" id="PF00535"/>
    </source>
</evidence>
<organism evidence="2 3">
    <name type="scientific">Tritonibacter multivorans</name>
    <dbReference type="NCBI Taxonomy" id="928856"/>
    <lineage>
        <taxon>Bacteria</taxon>
        <taxon>Pseudomonadati</taxon>
        <taxon>Pseudomonadota</taxon>
        <taxon>Alphaproteobacteria</taxon>
        <taxon>Rhodobacterales</taxon>
        <taxon>Paracoccaceae</taxon>
        <taxon>Tritonibacter</taxon>
    </lineage>
</organism>
<dbReference type="Gene3D" id="3.90.550.10">
    <property type="entry name" value="Spore Coat Polysaccharide Biosynthesis Protein SpsA, Chain A"/>
    <property type="match status" value="1"/>
</dbReference>
<reference evidence="2 3" key="1">
    <citation type="submission" date="2015-09" db="EMBL/GenBank/DDBJ databases">
        <authorList>
            <consortium name="Swine Surveillance"/>
        </authorList>
    </citation>
    <scope>NUCLEOTIDE SEQUENCE [LARGE SCALE GENOMIC DNA]</scope>
    <source>
        <strain evidence="2 3">CECT 7557</strain>
    </source>
</reference>
<evidence type="ECO:0000313" key="3">
    <source>
        <dbReference type="Proteomes" id="UP000052022"/>
    </source>
</evidence>
<accession>A0A0P1GXW8</accession>
<dbReference type="OrthoDB" id="9802649at2"/>
<dbReference type="PANTHER" id="PTHR43685">
    <property type="entry name" value="GLYCOSYLTRANSFERASE"/>
    <property type="match status" value="1"/>
</dbReference>
<dbReference type="RefSeq" id="WP_058291099.1">
    <property type="nucleotide sequence ID" value="NZ_CYSD01000040.1"/>
</dbReference>
<gene>
    <name evidence="2" type="primary">tuaG</name>
    <name evidence="2" type="ORF">TRM7557_03083</name>
</gene>
<dbReference type="PANTHER" id="PTHR43685:SF2">
    <property type="entry name" value="GLYCOSYLTRANSFERASE 2-LIKE DOMAIN-CONTAINING PROTEIN"/>
    <property type="match status" value="1"/>
</dbReference>
<dbReference type="STRING" id="928856.SAMN04488049_11632"/>
<dbReference type="EMBL" id="CYSD01000040">
    <property type="protein sequence ID" value="CUH80806.1"/>
    <property type="molecule type" value="Genomic_DNA"/>
</dbReference>
<dbReference type="InterPro" id="IPR050834">
    <property type="entry name" value="Glycosyltransf_2"/>
</dbReference>
<dbReference type="EC" id="2.4.-.-" evidence="2"/>
<dbReference type="CDD" id="cd00761">
    <property type="entry name" value="Glyco_tranf_GTA_type"/>
    <property type="match status" value="1"/>
</dbReference>
<dbReference type="AlphaFoldDB" id="A0A0P1GXW8"/>
<keyword evidence="2" id="KW-0328">Glycosyltransferase</keyword>
<evidence type="ECO:0000313" key="2">
    <source>
        <dbReference type="EMBL" id="CUH80806.1"/>
    </source>
</evidence>
<name>A0A0P1GXW8_9RHOB</name>
<dbReference type="InterPro" id="IPR001173">
    <property type="entry name" value="Glyco_trans_2-like"/>
</dbReference>
<proteinExistence type="predicted"/>
<dbReference type="Proteomes" id="UP000052022">
    <property type="component" value="Unassembled WGS sequence"/>
</dbReference>
<keyword evidence="2" id="KW-0808">Transferase</keyword>
<dbReference type="SUPFAM" id="SSF53448">
    <property type="entry name" value="Nucleotide-diphospho-sugar transferases"/>
    <property type="match status" value="1"/>
</dbReference>
<dbReference type="GO" id="GO:0016757">
    <property type="term" value="F:glycosyltransferase activity"/>
    <property type="evidence" value="ECO:0007669"/>
    <property type="project" value="UniProtKB-KW"/>
</dbReference>